<name>A0A3M6R020_9BURK</name>
<evidence type="ECO:0000256" key="11">
    <source>
        <dbReference type="SAM" id="SignalP"/>
    </source>
</evidence>
<comment type="caution">
    <text evidence="13">The sequence shown here is derived from an EMBL/GenBank/DDBJ whole genome shotgun (WGS) entry which is preliminary data.</text>
</comment>
<dbReference type="SUPFAM" id="SSF56935">
    <property type="entry name" value="Porins"/>
    <property type="match status" value="1"/>
</dbReference>
<dbReference type="CDD" id="cd00342">
    <property type="entry name" value="gram_neg_porins"/>
    <property type="match status" value="1"/>
</dbReference>
<keyword evidence="6 11" id="KW-0732">Signal</keyword>
<evidence type="ECO:0000256" key="5">
    <source>
        <dbReference type="ARBA" id="ARBA00022692"/>
    </source>
</evidence>
<gene>
    <name evidence="13" type="ORF">D8I35_06000</name>
</gene>
<evidence type="ECO:0000259" key="12">
    <source>
        <dbReference type="Pfam" id="PF13609"/>
    </source>
</evidence>
<dbReference type="PANTHER" id="PTHR34501:SF9">
    <property type="entry name" value="MAJOR OUTER MEMBRANE PROTEIN P.IA"/>
    <property type="match status" value="1"/>
</dbReference>
<evidence type="ECO:0000256" key="3">
    <source>
        <dbReference type="ARBA" id="ARBA00022448"/>
    </source>
</evidence>
<keyword evidence="9" id="KW-0472">Membrane</keyword>
<keyword evidence="14" id="KW-1185">Reference proteome</keyword>
<reference evidence="13 14" key="1">
    <citation type="submission" date="2018-10" db="EMBL/GenBank/DDBJ databases">
        <title>Draft genome of Cortibacter populi DSM10536.</title>
        <authorList>
            <person name="Bernier A.-M."/>
            <person name="Bernard K."/>
        </authorList>
    </citation>
    <scope>NUCLEOTIDE SEQUENCE [LARGE SCALE GENOMIC DNA]</scope>
    <source>
        <strain evidence="13 14">DSM 105136</strain>
    </source>
</reference>
<evidence type="ECO:0000256" key="9">
    <source>
        <dbReference type="ARBA" id="ARBA00023136"/>
    </source>
</evidence>
<keyword evidence="5" id="KW-0812">Transmembrane</keyword>
<dbReference type="GO" id="GO:0006811">
    <property type="term" value="P:monoatomic ion transport"/>
    <property type="evidence" value="ECO:0007669"/>
    <property type="project" value="UniProtKB-KW"/>
</dbReference>
<dbReference type="EMBL" id="RDQO01000001">
    <property type="protein sequence ID" value="RMX08617.1"/>
    <property type="molecule type" value="Genomic_DNA"/>
</dbReference>
<evidence type="ECO:0000256" key="2">
    <source>
        <dbReference type="ARBA" id="ARBA00011233"/>
    </source>
</evidence>
<feature type="chain" id="PRO_5018241481" evidence="11">
    <location>
        <begin position="31"/>
        <end position="343"/>
    </location>
</feature>
<evidence type="ECO:0000256" key="4">
    <source>
        <dbReference type="ARBA" id="ARBA00022452"/>
    </source>
</evidence>
<sequence>MSNLDGVKMTMQKMSLVAAVAAMMAGTAFAQSNVTIYGELDAGVGQRYYDAAGNKERGVITNYDGTSRWGLRGSEDLGNGLKADFNLESGAIDLKSGSIGGNGGFNRQAWVGLSGGFGSVMIGRTTTPQNRIMGQFDLNDTADGSSALKAVRLEANGSFGGSRQDAQIQYATPKLNGFQGRIAYVPEDNRTGGDPASNNKAFVQGAVEYKNGGLAIGAAVQSKLVKNSTDARTGYAVAAKYDFTSFVISGLYTQDESKAVGRGFGLGAAVPLGNLTAGLQVARITDSSVSAWEDATAFELFGDYKLSKRTRLYANYGRVNKEAQNGRNYGSKNTFGLGVVHKF</sequence>
<dbReference type="PANTHER" id="PTHR34501">
    <property type="entry name" value="PROTEIN YDDL-RELATED"/>
    <property type="match status" value="1"/>
</dbReference>
<keyword evidence="3" id="KW-0813">Transport</keyword>
<dbReference type="GO" id="GO:0015288">
    <property type="term" value="F:porin activity"/>
    <property type="evidence" value="ECO:0007669"/>
    <property type="project" value="UniProtKB-KW"/>
</dbReference>
<keyword evidence="7" id="KW-0406">Ion transport</keyword>
<dbReference type="GO" id="GO:0046930">
    <property type="term" value="C:pore complex"/>
    <property type="evidence" value="ECO:0007669"/>
    <property type="project" value="UniProtKB-KW"/>
</dbReference>
<dbReference type="Pfam" id="PF13609">
    <property type="entry name" value="Porin_4"/>
    <property type="match status" value="1"/>
</dbReference>
<proteinExistence type="predicted"/>
<accession>A0A3M6R020</accession>
<dbReference type="GO" id="GO:0009279">
    <property type="term" value="C:cell outer membrane"/>
    <property type="evidence" value="ECO:0007669"/>
    <property type="project" value="UniProtKB-SubCell"/>
</dbReference>
<comment type="subcellular location">
    <subcellularLocation>
        <location evidence="1">Cell outer membrane</location>
        <topology evidence="1">Multi-pass membrane protein</topology>
    </subcellularLocation>
</comment>
<evidence type="ECO:0000256" key="1">
    <source>
        <dbReference type="ARBA" id="ARBA00004571"/>
    </source>
</evidence>
<evidence type="ECO:0000313" key="13">
    <source>
        <dbReference type="EMBL" id="RMX08617.1"/>
    </source>
</evidence>
<evidence type="ECO:0000313" key="14">
    <source>
        <dbReference type="Proteomes" id="UP000278006"/>
    </source>
</evidence>
<keyword evidence="8" id="KW-0626">Porin</keyword>
<dbReference type="InterPro" id="IPR050298">
    <property type="entry name" value="Gram-neg_bact_OMP"/>
</dbReference>
<feature type="domain" description="Porin" evidence="12">
    <location>
        <begin position="18"/>
        <end position="322"/>
    </location>
</feature>
<evidence type="ECO:0000256" key="8">
    <source>
        <dbReference type="ARBA" id="ARBA00023114"/>
    </source>
</evidence>
<comment type="subunit">
    <text evidence="2">Homotrimer.</text>
</comment>
<keyword evidence="4" id="KW-1134">Transmembrane beta strand</keyword>
<organism evidence="13 14">
    <name type="scientific">Corticibacter populi</name>
    <dbReference type="NCBI Taxonomy" id="1550736"/>
    <lineage>
        <taxon>Bacteria</taxon>
        <taxon>Pseudomonadati</taxon>
        <taxon>Pseudomonadota</taxon>
        <taxon>Betaproteobacteria</taxon>
        <taxon>Burkholderiales</taxon>
        <taxon>Comamonadaceae</taxon>
        <taxon>Corticibacter</taxon>
    </lineage>
</organism>
<evidence type="ECO:0000256" key="6">
    <source>
        <dbReference type="ARBA" id="ARBA00022729"/>
    </source>
</evidence>
<evidence type="ECO:0000256" key="10">
    <source>
        <dbReference type="ARBA" id="ARBA00023237"/>
    </source>
</evidence>
<dbReference type="InterPro" id="IPR033900">
    <property type="entry name" value="Gram_neg_porin_domain"/>
</dbReference>
<dbReference type="Gene3D" id="2.40.160.10">
    <property type="entry name" value="Porin"/>
    <property type="match status" value="1"/>
</dbReference>
<protein>
    <submittedName>
        <fullName evidence="13">Porin</fullName>
    </submittedName>
</protein>
<dbReference type="Proteomes" id="UP000278006">
    <property type="component" value="Unassembled WGS sequence"/>
</dbReference>
<evidence type="ECO:0000256" key="7">
    <source>
        <dbReference type="ARBA" id="ARBA00023065"/>
    </source>
</evidence>
<dbReference type="InterPro" id="IPR023614">
    <property type="entry name" value="Porin_dom_sf"/>
</dbReference>
<feature type="signal peptide" evidence="11">
    <location>
        <begin position="1"/>
        <end position="30"/>
    </location>
</feature>
<dbReference type="AlphaFoldDB" id="A0A3M6R020"/>
<keyword evidence="10" id="KW-0998">Cell outer membrane</keyword>
<dbReference type="OrthoDB" id="6975458at2"/>